<sequence>MNGNIEVVNENLWCVNQHYVHAGYIKELTLLPGTSLDKEIYLTNQGILVLNTAAPAYEVTRKMLLRVMGHTDEQLEYAQQKMQKVEKPDAYVKMYLNVLEWEIKRRCVKAEYIASLPKPTLLDKFKSKAKKFLERR</sequence>
<reference evidence="1" key="1">
    <citation type="journal article" date="2021" name="Proc. Natl. Acad. Sci. U.S.A.">
        <title>A Catalog of Tens of Thousands of Viruses from Human Metagenomes Reveals Hidden Associations with Chronic Diseases.</title>
        <authorList>
            <person name="Tisza M.J."/>
            <person name="Buck C.B."/>
        </authorList>
    </citation>
    <scope>NUCLEOTIDE SEQUENCE</scope>
    <source>
        <strain evidence="1">Ctdsp2</strain>
    </source>
</reference>
<protein>
    <submittedName>
        <fullName evidence="1">Uncharacterized protein</fullName>
    </submittedName>
</protein>
<proteinExistence type="predicted"/>
<accession>A0A8S5N6L0</accession>
<name>A0A8S5N6L0_9CAUD</name>
<organism evidence="1">
    <name type="scientific">Myoviridae sp. ctdsp2</name>
    <dbReference type="NCBI Taxonomy" id="2826672"/>
    <lineage>
        <taxon>Viruses</taxon>
        <taxon>Duplodnaviria</taxon>
        <taxon>Heunggongvirae</taxon>
        <taxon>Uroviricota</taxon>
        <taxon>Caudoviricetes</taxon>
    </lineage>
</organism>
<evidence type="ECO:0000313" key="1">
    <source>
        <dbReference type="EMBL" id="DAD90405.1"/>
    </source>
</evidence>
<dbReference type="EMBL" id="BK015085">
    <property type="protein sequence ID" value="DAD90405.1"/>
    <property type="molecule type" value="Genomic_DNA"/>
</dbReference>